<dbReference type="RefSeq" id="XP_026692123.1">
    <property type="nucleotide sequence ID" value="XM_026836322.1"/>
</dbReference>
<dbReference type="Gene3D" id="2.60.40.60">
    <property type="entry name" value="Cadherins"/>
    <property type="match status" value="2"/>
</dbReference>
<dbReference type="InterPro" id="IPR020894">
    <property type="entry name" value="Cadherin_CS"/>
</dbReference>
<proteinExistence type="predicted"/>
<evidence type="ECO:0000256" key="8">
    <source>
        <dbReference type="PROSITE-ProRule" id="PRU00043"/>
    </source>
</evidence>
<dbReference type="InParanoid" id="H2XNJ2"/>
<dbReference type="InterPro" id="IPR002126">
    <property type="entry name" value="Cadherin-like_dom"/>
</dbReference>
<dbReference type="GeneID" id="100184127"/>
<keyword evidence="5 8" id="KW-0106">Calcium</keyword>
<keyword evidence="4" id="KW-0677">Repeat</keyword>
<accession>H2XNJ2</accession>
<evidence type="ECO:0000313" key="11">
    <source>
        <dbReference type="Ensembl" id="ENSCINP00000031225.1"/>
    </source>
</evidence>
<dbReference type="SUPFAM" id="SSF49313">
    <property type="entry name" value="Cadherin-like"/>
    <property type="match status" value="2"/>
</dbReference>
<keyword evidence="2 9" id="KW-0812">Transmembrane</keyword>
<evidence type="ECO:0000256" key="7">
    <source>
        <dbReference type="ARBA" id="ARBA00023136"/>
    </source>
</evidence>
<dbReference type="AlphaFoldDB" id="H2XNJ2"/>
<dbReference type="InterPro" id="IPR039808">
    <property type="entry name" value="Cadherin"/>
</dbReference>
<feature type="domain" description="Cadherin" evidence="10">
    <location>
        <begin position="170"/>
        <end position="212"/>
    </location>
</feature>
<reference evidence="11" key="4">
    <citation type="submission" date="2025-09" db="UniProtKB">
        <authorList>
            <consortium name="Ensembl"/>
        </authorList>
    </citation>
    <scope>IDENTIFICATION</scope>
</reference>
<dbReference type="InterPro" id="IPR015919">
    <property type="entry name" value="Cadherin-like_sf"/>
</dbReference>
<reference evidence="11" key="3">
    <citation type="submission" date="2025-08" db="UniProtKB">
        <authorList>
            <consortium name="Ensembl"/>
        </authorList>
    </citation>
    <scope>IDENTIFICATION</scope>
</reference>
<keyword evidence="6 9" id="KW-1133">Transmembrane helix</keyword>
<evidence type="ECO:0000256" key="4">
    <source>
        <dbReference type="ARBA" id="ARBA00022737"/>
    </source>
</evidence>
<dbReference type="PROSITE" id="PS00232">
    <property type="entry name" value="CADHERIN_1"/>
    <property type="match status" value="1"/>
</dbReference>
<comment type="subcellular location">
    <subcellularLocation>
        <location evidence="1">Membrane</location>
        <topology evidence="1">Single-pass membrane protein</topology>
    </subcellularLocation>
</comment>
<evidence type="ECO:0000313" key="12">
    <source>
        <dbReference type="Proteomes" id="UP000008144"/>
    </source>
</evidence>
<evidence type="ECO:0000256" key="2">
    <source>
        <dbReference type="ARBA" id="ARBA00022692"/>
    </source>
</evidence>
<name>H2XNJ2_CIOIN</name>
<organism evidence="11 12">
    <name type="scientific">Ciona intestinalis</name>
    <name type="common">Transparent sea squirt</name>
    <name type="synonym">Ascidia intestinalis</name>
    <dbReference type="NCBI Taxonomy" id="7719"/>
    <lineage>
        <taxon>Eukaryota</taxon>
        <taxon>Metazoa</taxon>
        <taxon>Chordata</taxon>
        <taxon>Tunicata</taxon>
        <taxon>Ascidiacea</taxon>
        <taxon>Phlebobranchia</taxon>
        <taxon>Cionidae</taxon>
        <taxon>Ciona</taxon>
    </lineage>
</organism>
<keyword evidence="3" id="KW-0732">Signal</keyword>
<dbReference type="EMBL" id="EAAA01000612">
    <property type="status" value="NOT_ANNOTATED_CDS"/>
    <property type="molecule type" value="Genomic_DNA"/>
</dbReference>
<reference evidence="11" key="2">
    <citation type="journal article" date="2008" name="Genome Biol.">
        <title>Improved genome assembly and evidence-based global gene model set for the chordate Ciona intestinalis: new insight into intron and operon populations.</title>
        <authorList>
            <person name="Satou Y."/>
            <person name="Mineta K."/>
            <person name="Ogasawara M."/>
            <person name="Sasakura Y."/>
            <person name="Shoguchi E."/>
            <person name="Ueno K."/>
            <person name="Yamada L."/>
            <person name="Matsumoto J."/>
            <person name="Wasserscheid J."/>
            <person name="Dewar K."/>
            <person name="Wiley G.B."/>
            <person name="Macmil S.L."/>
            <person name="Roe B.A."/>
            <person name="Zeller R.W."/>
            <person name="Hastings K.E."/>
            <person name="Lemaire P."/>
            <person name="Lindquist E."/>
            <person name="Endo T."/>
            <person name="Hotta K."/>
            <person name="Inaba K."/>
        </authorList>
    </citation>
    <scope>NUCLEOTIDE SEQUENCE [LARGE SCALE GENOMIC DNA]</scope>
    <source>
        <strain evidence="11">wild type</strain>
    </source>
</reference>
<dbReference type="PANTHER" id="PTHR24027">
    <property type="entry name" value="CADHERIN-23"/>
    <property type="match status" value="1"/>
</dbReference>
<dbReference type="GO" id="GO:0005886">
    <property type="term" value="C:plasma membrane"/>
    <property type="evidence" value="ECO:0007669"/>
    <property type="project" value="UniProtKB-SubCell"/>
</dbReference>
<keyword evidence="12" id="KW-1185">Reference proteome</keyword>
<dbReference type="Proteomes" id="UP000008144">
    <property type="component" value="Chromosome 10"/>
</dbReference>
<evidence type="ECO:0000256" key="9">
    <source>
        <dbReference type="SAM" id="Phobius"/>
    </source>
</evidence>
<evidence type="ECO:0000259" key="10">
    <source>
        <dbReference type="PROSITE" id="PS50268"/>
    </source>
</evidence>
<evidence type="ECO:0000256" key="3">
    <source>
        <dbReference type="ARBA" id="ARBA00022729"/>
    </source>
</evidence>
<dbReference type="HOGENOM" id="CLU_690695_0_0_1"/>
<reference evidence="12" key="1">
    <citation type="journal article" date="2002" name="Science">
        <title>The draft genome of Ciona intestinalis: insights into chordate and vertebrate origins.</title>
        <authorList>
            <person name="Dehal P."/>
            <person name="Satou Y."/>
            <person name="Campbell R.K."/>
            <person name="Chapman J."/>
            <person name="Degnan B."/>
            <person name="De Tomaso A."/>
            <person name="Davidson B."/>
            <person name="Di Gregorio A."/>
            <person name="Gelpke M."/>
            <person name="Goodstein D.M."/>
            <person name="Harafuji N."/>
            <person name="Hastings K.E."/>
            <person name="Ho I."/>
            <person name="Hotta K."/>
            <person name="Huang W."/>
            <person name="Kawashima T."/>
            <person name="Lemaire P."/>
            <person name="Martinez D."/>
            <person name="Meinertzhagen I.A."/>
            <person name="Necula S."/>
            <person name="Nonaka M."/>
            <person name="Putnam N."/>
            <person name="Rash S."/>
            <person name="Saiga H."/>
            <person name="Satake M."/>
            <person name="Terry A."/>
            <person name="Yamada L."/>
            <person name="Wang H.G."/>
            <person name="Awazu S."/>
            <person name="Azumi K."/>
            <person name="Boore J."/>
            <person name="Branno M."/>
            <person name="Chin-Bow S."/>
            <person name="DeSantis R."/>
            <person name="Doyle S."/>
            <person name="Francino P."/>
            <person name="Keys D.N."/>
            <person name="Haga S."/>
            <person name="Hayashi H."/>
            <person name="Hino K."/>
            <person name="Imai K.S."/>
            <person name="Inaba K."/>
            <person name="Kano S."/>
            <person name="Kobayashi K."/>
            <person name="Kobayashi M."/>
            <person name="Lee B.I."/>
            <person name="Makabe K.W."/>
            <person name="Manohar C."/>
            <person name="Matassi G."/>
            <person name="Medina M."/>
            <person name="Mochizuki Y."/>
            <person name="Mount S."/>
            <person name="Morishita T."/>
            <person name="Miura S."/>
            <person name="Nakayama A."/>
            <person name="Nishizaka S."/>
            <person name="Nomoto H."/>
            <person name="Ohta F."/>
            <person name="Oishi K."/>
            <person name="Rigoutsos I."/>
            <person name="Sano M."/>
            <person name="Sasaki A."/>
            <person name="Sasakura Y."/>
            <person name="Shoguchi E."/>
            <person name="Shin-i T."/>
            <person name="Spagnuolo A."/>
            <person name="Stainier D."/>
            <person name="Suzuki M.M."/>
            <person name="Tassy O."/>
            <person name="Takatori N."/>
            <person name="Tokuoka M."/>
            <person name="Yagi K."/>
            <person name="Yoshizaki F."/>
            <person name="Wada S."/>
            <person name="Zhang C."/>
            <person name="Hyatt P.D."/>
            <person name="Larimer F."/>
            <person name="Detter C."/>
            <person name="Doggett N."/>
            <person name="Glavina T."/>
            <person name="Hawkins T."/>
            <person name="Richardson P."/>
            <person name="Lucas S."/>
            <person name="Kohara Y."/>
            <person name="Levine M."/>
            <person name="Satoh N."/>
            <person name="Rokhsar D.S."/>
        </authorList>
    </citation>
    <scope>NUCLEOTIDE SEQUENCE [LARGE SCALE GENOMIC DNA]</scope>
</reference>
<dbReference type="GO" id="GO:0007156">
    <property type="term" value="P:homophilic cell adhesion via plasma membrane adhesion molecules"/>
    <property type="evidence" value="ECO:0007669"/>
    <property type="project" value="InterPro"/>
</dbReference>
<gene>
    <name evidence="11" type="primary">LOC100184127</name>
</gene>
<dbReference type="Ensembl" id="ENSCINT00000034662.1">
    <property type="protein sequence ID" value="ENSCINP00000031225.1"/>
    <property type="gene ID" value="ENSCING00000023191.1"/>
</dbReference>
<evidence type="ECO:0000256" key="5">
    <source>
        <dbReference type="ARBA" id="ARBA00022837"/>
    </source>
</evidence>
<sequence length="399" mass="43881">MLFYSVAGILLYCYYTLGDFPHYKVSEGQFAYPKLITTISFPEEAVTSCTLDTVNFPDRVRTAIRPLLFGVRIPQITPQRHQRHNDHIIRSVRSVSNATESVTAKYLDTTSRHVVTSSPNISSTPAYTTAQRTEITTFIPSAVNSPSIIIHTTGKPAPIVTVHIVQLYDLDRETQDQYLLTLHCVNRSGVEVEFPRLLIIDVTDINDNTPKFITSSLSSVVSTKVDVFDAVMDVKATDADIGINAAMRFSSIAGTERWKFPNSTSPVHATSACIAMLSSGQVVLLNRLTRDMVITFKVVVKDMGSRPNGNRATATATVSVYSKLPVTTTSQPSLPSTEPAAISLKTWEIVAISVGVGVCVLSAVAIFLIRLKRKRRIPQLTLSTREDEILVDSELSFIS</sequence>
<accession>A0A1W2WC69</accession>
<dbReference type="GO" id="GO:0005509">
    <property type="term" value="F:calcium ion binding"/>
    <property type="evidence" value="ECO:0007669"/>
    <property type="project" value="UniProtKB-UniRule"/>
</dbReference>
<evidence type="ECO:0000256" key="1">
    <source>
        <dbReference type="ARBA" id="ARBA00004167"/>
    </source>
</evidence>
<dbReference type="PANTHER" id="PTHR24027:SF422">
    <property type="entry name" value="CADHERIN DOMAIN-CONTAINING PROTEIN"/>
    <property type="match status" value="1"/>
</dbReference>
<dbReference type="CDD" id="cd11304">
    <property type="entry name" value="Cadherin_repeat"/>
    <property type="match status" value="2"/>
</dbReference>
<dbReference type="PROSITE" id="PS50268">
    <property type="entry name" value="CADHERIN_2"/>
    <property type="match status" value="1"/>
</dbReference>
<evidence type="ECO:0000256" key="6">
    <source>
        <dbReference type="ARBA" id="ARBA00022989"/>
    </source>
</evidence>
<protein>
    <submittedName>
        <fullName evidence="11">Cadherin-99C</fullName>
    </submittedName>
</protein>
<keyword evidence="7 9" id="KW-0472">Membrane</keyword>
<feature type="transmembrane region" description="Helical" evidence="9">
    <location>
        <begin position="349"/>
        <end position="369"/>
    </location>
</feature>